<dbReference type="EMBL" id="AMGV01000003">
    <property type="protein sequence ID" value="KEF60167.1"/>
    <property type="molecule type" value="Genomic_DNA"/>
</dbReference>
<dbReference type="PANTHER" id="PTHR37919">
    <property type="entry name" value="PROTEIN CBG05606"/>
    <property type="match status" value="1"/>
</dbReference>
<dbReference type="GeneID" id="25279944"/>
<evidence type="ECO:0000313" key="1">
    <source>
        <dbReference type="EMBL" id="KEF60167.1"/>
    </source>
</evidence>
<dbReference type="RefSeq" id="XP_013262757.1">
    <property type="nucleotide sequence ID" value="XM_013407303.1"/>
</dbReference>
<dbReference type="STRING" id="1182545.A0A072PK78"/>
<dbReference type="Proteomes" id="UP000027920">
    <property type="component" value="Unassembled WGS sequence"/>
</dbReference>
<comment type="caution">
    <text evidence="1">The sequence shown here is derived from an EMBL/GenBank/DDBJ whole genome shotgun (WGS) entry which is preliminary data.</text>
</comment>
<sequence length="148" mass="16482">MPGGKLHSPIWTPSAIYGSVDLIYGWPAWNSRTGFTAAQSAMNVLESAFYGWYLYVIGLQIGDWSYQHISRLEVRAMVWLNEAFSDFASIGHNSLFDLVTVWIIPNGAWIVVPSYMLYVFGQEILGSMSASDSGTNARAYGQLDFNPI</sequence>
<dbReference type="VEuPathDB" id="FungiDB:A1O9_05017"/>
<keyword evidence="2" id="KW-1185">Reference proteome</keyword>
<protein>
    <submittedName>
        <fullName evidence="1">Uncharacterized protein</fullName>
    </submittedName>
</protein>
<dbReference type="OrthoDB" id="60858at2759"/>
<proteinExistence type="predicted"/>
<evidence type="ECO:0000313" key="2">
    <source>
        <dbReference type="Proteomes" id="UP000027920"/>
    </source>
</evidence>
<dbReference type="PANTHER" id="PTHR37919:SF2">
    <property type="entry name" value="EXPERA DOMAIN-CONTAINING PROTEIN"/>
    <property type="match status" value="1"/>
</dbReference>
<gene>
    <name evidence="1" type="ORF">A1O9_05017</name>
</gene>
<reference evidence="1 2" key="1">
    <citation type="submission" date="2013-03" db="EMBL/GenBank/DDBJ databases">
        <title>The Genome Sequence of Exophiala aquamarina CBS 119918.</title>
        <authorList>
            <consortium name="The Broad Institute Genomics Platform"/>
            <person name="Cuomo C."/>
            <person name="de Hoog S."/>
            <person name="Gorbushina A."/>
            <person name="Walker B."/>
            <person name="Young S.K."/>
            <person name="Zeng Q."/>
            <person name="Gargeya S."/>
            <person name="Fitzgerald M."/>
            <person name="Haas B."/>
            <person name="Abouelleil A."/>
            <person name="Allen A.W."/>
            <person name="Alvarado L."/>
            <person name="Arachchi H.M."/>
            <person name="Berlin A.M."/>
            <person name="Chapman S.B."/>
            <person name="Gainer-Dewar J."/>
            <person name="Goldberg J."/>
            <person name="Griggs A."/>
            <person name="Gujja S."/>
            <person name="Hansen M."/>
            <person name="Howarth C."/>
            <person name="Imamovic A."/>
            <person name="Ireland A."/>
            <person name="Larimer J."/>
            <person name="McCowan C."/>
            <person name="Murphy C."/>
            <person name="Pearson M."/>
            <person name="Poon T.W."/>
            <person name="Priest M."/>
            <person name="Roberts A."/>
            <person name="Saif S."/>
            <person name="Shea T."/>
            <person name="Sisk P."/>
            <person name="Sykes S."/>
            <person name="Wortman J."/>
            <person name="Nusbaum C."/>
            <person name="Birren B."/>
        </authorList>
    </citation>
    <scope>NUCLEOTIDE SEQUENCE [LARGE SCALE GENOMIC DNA]</scope>
    <source>
        <strain evidence="1 2">CBS 119918</strain>
    </source>
</reference>
<dbReference type="AlphaFoldDB" id="A0A072PK78"/>
<name>A0A072PK78_9EURO</name>
<dbReference type="HOGENOM" id="CLU_076143_2_1_1"/>
<organism evidence="1 2">
    <name type="scientific">Exophiala aquamarina CBS 119918</name>
    <dbReference type="NCBI Taxonomy" id="1182545"/>
    <lineage>
        <taxon>Eukaryota</taxon>
        <taxon>Fungi</taxon>
        <taxon>Dikarya</taxon>
        <taxon>Ascomycota</taxon>
        <taxon>Pezizomycotina</taxon>
        <taxon>Eurotiomycetes</taxon>
        <taxon>Chaetothyriomycetidae</taxon>
        <taxon>Chaetothyriales</taxon>
        <taxon>Herpotrichiellaceae</taxon>
        <taxon>Exophiala</taxon>
    </lineage>
</organism>
<accession>A0A072PK78</accession>